<evidence type="ECO:0000256" key="1">
    <source>
        <dbReference type="SAM" id="MobiDB-lite"/>
    </source>
</evidence>
<accession>A0A8S0Q1W9</accession>
<name>A0A8S0Q1W9_OLEEU</name>
<evidence type="ECO:0000313" key="3">
    <source>
        <dbReference type="Proteomes" id="UP000594638"/>
    </source>
</evidence>
<keyword evidence="3" id="KW-1185">Reference proteome</keyword>
<dbReference type="EMBL" id="CACTIH010000267">
    <property type="protein sequence ID" value="CAA2958377.1"/>
    <property type="molecule type" value="Genomic_DNA"/>
</dbReference>
<sequence>MFAVIVHCCGGGHVWGEKSGCGGELTLLTDDRRRYWGRRRGGPDLEAALNLDADWIEEVWVEIVSAKLMELRSQPLQWPIQPMQIPKRLQRLIPKRKTAPHLDDEDDRILQAAKDADGRA</sequence>
<comment type="caution">
    <text evidence="2">The sequence shown here is derived from an EMBL/GenBank/DDBJ whole genome shotgun (WGS) entry which is preliminary data.</text>
</comment>
<dbReference type="AlphaFoldDB" id="A0A8S0Q1W9"/>
<organism evidence="2 3">
    <name type="scientific">Olea europaea subsp. europaea</name>
    <dbReference type="NCBI Taxonomy" id="158383"/>
    <lineage>
        <taxon>Eukaryota</taxon>
        <taxon>Viridiplantae</taxon>
        <taxon>Streptophyta</taxon>
        <taxon>Embryophyta</taxon>
        <taxon>Tracheophyta</taxon>
        <taxon>Spermatophyta</taxon>
        <taxon>Magnoliopsida</taxon>
        <taxon>eudicotyledons</taxon>
        <taxon>Gunneridae</taxon>
        <taxon>Pentapetalae</taxon>
        <taxon>asterids</taxon>
        <taxon>lamiids</taxon>
        <taxon>Lamiales</taxon>
        <taxon>Oleaceae</taxon>
        <taxon>Oleeae</taxon>
        <taxon>Olea</taxon>
    </lineage>
</organism>
<proteinExistence type="predicted"/>
<evidence type="ECO:0000313" key="2">
    <source>
        <dbReference type="EMBL" id="CAA2958377.1"/>
    </source>
</evidence>
<dbReference type="Proteomes" id="UP000594638">
    <property type="component" value="Unassembled WGS sequence"/>
</dbReference>
<protein>
    <submittedName>
        <fullName evidence="2">Uncharacterized protein</fullName>
    </submittedName>
</protein>
<reference evidence="2 3" key="1">
    <citation type="submission" date="2019-12" db="EMBL/GenBank/DDBJ databases">
        <authorList>
            <person name="Alioto T."/>
            <person name="Alioto T."/>
            <person name="Gomez Garrido J."/>
        </authorList>
    </citation>
    <scope>NUCLEOTIDE SEQUENCE [LARGE SCALE GENOMIC DNA]</scope>
</reference>
<dbReference type="Gramene" id="OE9A056386T1">
    <property type="protein sequence ID" value="OE9A056386C1"/>
    <property type="gene ID" value="OE9A056386"/>
</dbReference>
<feature type="region of interest" description="Disordered" evidence="1">
    <location>
        <begin position="96"/>
        <end position="120"/>
    </location>
</feature>
<gene>
    <name evidence="2" type="ORF">OLEA9_A056386</name>
</gene>